<keyword evidence="5 14" id="KW-1003">Cell membrane</keyword>
<evidence type="ECO:0000256" key="7">
    <source>
        <dbReference type="ARBA" id="ARBA00022692"/>
    </source>
</evidence>
<feature type="transmembrane region" description="Helical" evidence="14">
    <location>
        <begin position="6"/>
        <end position="28"/>
    </location>
</feature>
<keyword evidence="6 14" id="KW-0349">Heme</keyword>
<evidence type="ECO:0000256" key="15">
    <source>
        <dbReference type="PIRNR" id="PIRNR004638"/>
    </source>
</evidence>
<evidence type="ECO:0000256" key="4">
    <source>
        <dbReference type="ARBA" id="ARBA00017504"/>
    </source>
</evidence>
<dbReference type="EMBL" id="LNKA01000009">
    <property type="protein sequence ID" value="KTC65149.1"/>
    <property type="molecule type" value="Genomic_DNA"/>
</dbReference>
<dbReference type="EC" id="1.3.99.-" evidence="14 15"/>
<evidence type="ECO:0000313" key="17">
    <source>
        <dbReference type="EMBL" id="VEH85041.1"/>
    </source>
</evidence>
<reference evidence="17 19" key="2">
    <citation type="submission" date="2018-12" db="EMBL/GenBank/DDBJ databases">
        <authorList>
            <consortium name="Pathogen Informatics"/>
        </authorList>
    </citation>
    <scope>NUCLEOTIDE SEQUENCE [LARGE SCALE GENOMIC DNA]</scope>
    <source>
        <strain evidence="17 19">NCTC12735</strain>
        <plasmid evidence="19">11</plasmid>
    </source>
</reference>
<dbReference type="InterPro" id="IPR005265">
    <property type="entry name" value="HemJ-like"/>
</dbReference>
<dbReference type="AlphaFoldDB" id="A0A0W0R2A5"/>
<comment type="pathway">
    <text evidence="2 14 15">Porphyrin-containing compound metabolism; protoporphyrin-IX biosynthesis; protoporphyrin-IX from protoporphyrinogen-IX: step 1/1.</text>
</comment>
<dbReference type="NCBIfam" id="TIGR00701">
    <property type="entry name" value="protoporphyrinogen oxidase HemJ"/>
    <property type="match status" value="1"/>
</dbReference>
<keyword evidence="8 14" id="KW-0479">Metal-binding</keyword>
<feature type="transmembrane region" description="Helical" evidence="14">
    <location>
        <begin position="79"/>
        <end position="99"/>
    </location>
</feature>
<evidence type="ECO:0000256" key="10">
    <source>
        <dbReference type="ARBA" id="ARBA00023002"/>
    </source>
</evidence>
<dbReference type="Proteomes" id="UP000054859">
    <property type="component" value="Unassembled WGS sequence"/>
</dbReference>
<evidence type="ECO:0000256" key="11">
    <source>
        <dbReference type="ARBA" id="ARBA00023004"/>
    </source>
</evidence>
<comment type="cofactor">
    <cofactor evidence="14 15">
        <name>heme b</name>
        <dbReference type="ChEBI" id="CHEBI:60344"/>
    </cofactor>
    <text evidence="14 15">Binds 1 heme b (iron(II)-protoporphyrin IX) group per subunit.</text>
</comment>
<dbReference type="GO" id="GO:0006782">
    <property type="term" value="P:protoporphyrinogen IX biosynthetic process"/>
    <property type="evidence" value="ECO:0007669"/>
    <property type="project" value="UniProtKB-UniRule"/>
</dbReference>
<evidence type="ECO:0000256" key="1">
    <source>
        <dbReference type="ARBA" id="ARBA00004651"/>
    </source>
</evidence>
<dbReference type="HAMAP" id="MF_02239">
    <property type="entry name" value="HemJ"/>
    <property type="match status" value="1"/>
</dbReference>
<feature type="transmembrane region" description="Helical" evidence="14">
    <location>
        <begin position="120"/>
        <end position="138"/>
    </location>
</feature>
<dbReference type="PIRSF" id="PIRSF004638">
    <property type="entry name" value="UCP004638"/>
    <property type="match status" value="1"/>
</dbReference>
<dbReference type="Proteomes" id="UP000281170">
    <property type="component" value="Plasmid 11"/>
</dbReference>
<comment type="subcellular location">
    <subcellularLocation>
        <location evidence="1 14">Cell membrane</location>
        <topology evidence="1 14">Multi-pass membrane protein</topology>
    </subcellularLocation>
</comment>
<reference evidence="16 18" key="1">
    <citation type="submission" date="2015-11" db="EMBL/GenBank/DDBJ databases">
        <title>Identification of large and diverse effector repertoires of 38 Legionella species.</title>
        <authorList>
            <person name="Burstein D."/>
            <person name="Amaro F."/>
            <person name="Zusman T."/>
            <person name="Lifshitz Z."/>
            <person name="Cohen O."/>
            <person name="Gilbert J.A."/>
            <person name="Pupko T."/>
            <person name="Shuman H.A."/>
            <person name="Segal G."/>
        </authorList>
    </citation>
    <scope>NUCLEOTIDE SEQUENCE [LARGE SCALE GENOMIC DNA]</scope>
    <source>
        <strain evidence="16 18">1762-AUS-E</strain>
    </source>
</reference>
<dbReference type="UniPathway" id="UPA00251">
    <property type="reaction ID" value="UER00324"/>
</dbReference>
<sequence>MMLWVKAFHIIAMVAWFAGLFYLPRLFVYHSGTEEQQGSARFKIMERRLYYGIMWPAAILTTILGLLLVFFNLEYYSKAGWLHAKVMFVLLLWGYHFYCGYFLKRFRRDNNKHSERFFRIYNEIPTVLLIVIVILVVVKPF</sequence>
<proteinExistence type="inferred from homology"/>
<dbReference type="GO" id="GO:0046872">
    <property type="term" value="F:metal ion binding"/>
    <property type="evidence" value="ECO:0007669"/>
    <property type="project" value="UniProtKB-UniRule"/>
</dbReference>
<dbReference type="PATRIC" id="fig|45056.6.peg.1572"/>
<dbReference type="PANTHER" id="PTHR40255">
    <property type="entry name" value="UPF0093 MEMBRANE PROTEIN SLR1790"/>
    <property type="match status" value="1"/>
</dbReference>
<evidence type="ECO:0000256" key="13">
    <source>
        <dbReference type="ARBA" id="ARBA00048390"/>
    </source>
</evidence>
<evidence type="ECO:0000256" key="8">
    <source>
        <dbReference type="ARBA" id="ARBA00022723"/>
    </source>
</evidence>
<keyword evidence="9 14" id="KW-1133">Transmembrane helix</keyword>
<protein>
    <recommendedName>
        <fullName evidence="4 14">Protoporphyrinogen IX oxidase</fullName>
        <shortName evidence="14">PPO</shortName>
        <ecNumber evidence="14 15">1.3.99.-</ecNumber>
    </recommendedName>
</protein>
<dbReference type="GO" id="GO:0005886">
    <property type="term" value="C:plasma membrane"/>
    <property type="evidence" value="ECO:0007669"/>
    <property type="project" value="UniProtKB-SubCell"/>
</dbReference>
<feature type="transmembrane region" description="Helical" evidence="14">
    <location>
        <begin position="49"/>
        <end position="73"/>
    </location>
</feature>
<comment type="function">
    <text evidence="14 15">Catalyzes the oxidation of protoporphyrinogen IX to protoporphyrin IX.</text>
</comment>
<accession>A0A0W0R2A5</accession>
<evidence type="ECO:0000256" key="9">
    <source>
        <dbReference type="ARBA" id="ARBA00022989"/>
    </source>
</evidence>
<dbReference type="STRING" id="45056.Lade_1522"/>
<evidence type="ECO:0000313" key="19">
    <source>
        <dbReference type="Proteomes" id="UP000281170"/>
    </source>
</evidence>
<evidence type="ECO:0000256" key="6">
    <source>
        <dbReference type="ARBA" id="ARBA00022617"/>
    </source>
</evidence>
<dbReference type="GO" id="GO:0070818">
    <property type="term" value="F:protoporphyrinogen oxidase activity"/>
    <property type="evidence" value="ECO:0007669"/>
    <property type="project" value="UniProtKB-UniRule"/>
</dbReference>
<gene>
    <name evidence="16" type="ORF">Lade_1522</name>
    <name evidence="17" type="ORF">NCTC12735_00663</name>
</gene>
<keyword evidence="17" id="KW-0614">Plasmid</keyword>
<keyword evidence="12 14" id="KW-0472">Membrane</keyword>
<evidence type="ECO:0000313" key="16">
    <source>
        <dbReference type="EMBL" id="KTC65149.1"/>
    </source>
</evidence>
<evidence type="ECO:0000256" key="5">
    <source>
        <dbReference type="ARBA" id="ARBA00022475"/>
    </source>
</evidence>
<name>A0A0W0R2A5_9GAMM</name>
<dbReference type="PANTHER" id="PTHR40255:SF1">
    <property type="entry name" value="PROTOPORPHYRINOGEN IX OXIDASE"/>
    <property type="match status" value="1"/>
</dbReference>
<geneLocation type="plasmid" evidence="17 19">
    <name>11</name>
</geneLocation>
<evidence type="ECO:0000256" key="2">
    <source>
        <dbReference type="ARBA" id="ARBA00005073"/>
    </source>
</evidence>
<keyword evidence="7 14" id="KW-0812">Transmembrane</keyword>
<comment type="similarity">
    <text evidence="3 14 15">Belongs to the HemJ family.</text>
</comment>
<comment type="catalytic activity">
    <reaction evidence="13 14 15">
        <text>protoporphyrinogen IX + 3 A = protoporphyrin IX + 3 AH2</text>
        <dbReference type="Rhea" id="RHEA:62000"/>
        <dbReference type="ChEBI" id="CHEBI:13193"/>
        <dbReference type="ChEBI" id="CHEBI:17499"/>
        <dbReference type="ChEBI" id="CHEBI:57306"/>
        <dbReference type="ChEBI" id="CHEBI:57307"/>
    </reaction>
</comment>
<feature type="binding site" description="axial binding residue" evidence="14">
    <location>
        <position position="9"/>
    </location>
    <ligand>
        <name>heme</name>
        <dbReference type="ChEBI" id="CHEBI:30413"/>
    </ligand>
    <ligandPart>
        <name>Fe</name>
        <dbReference type="ChEBI" id="CHEBI:18248"/>
    </ligandPart>
</feature>
<comment type="subunit">
    <text evidence="14">Homodimer.</text>
</comment>
<keyword evidence="11 14" id="KW-0408">Iron</keyword>
<evidence type="ECO:0000256" key="3">
    <source>
        <dbReference type="ARBA" id="ARBA00006501"/>
    </source>
</evidence>
<dbReference type="KEGG" id="ladl:NCTC12735_00663"/>
<evidence type="ECO:0000256" key="12">
    <source>
        <dbReference type="ARBA" id="ARBA00023136"/>
    </source>
</evidence>
<organism evidence="16 18">
    <name type="scientific">Legionella adelaidensis</name>
    <dbReference type="NCBI Taxonomy" id="45056"/>
    <lineage>
        <taxon>Bacteria</taxon>
        <taxon>Pseudomonadati</taxon>
        <taxon>Pseudomonadota</taxon>
        <taxon>Gammaproteobacteria</taxon>
        <taxon>Legionellales</taxon>
        <taxon>Legionellaceae</taxon>
        <taxon>Legionella</taxon>
    </lineage>
</organism>
<evidence type="ECO:0000256" key="14">
    <source>
        <dbReference type="HAMAP-Rule" id="MF_02239"/>
    </source>
</evidence>
<keyword evidence="18" id="KW-1185">Reference proteome</keyword>
<dbReference type="EMBL" id="LR134420">
    <property type="protein sequence ID" value="VEH85041.1"/>
    <property type="molecule type" value="Genomic_DNA"/>
</dbReference>
<feature type="binding site" description="axial binding residue" evidence="14">
    <location>
        <position position="85"/>
    </location>
    <ligand>
        <name>heme</name>
        <dbReference type="ChEBI" id="CHEBI:30413"/>
    </ligand>
    <ligandPart>
        <name>Fe</name>
        <dbReference type="ChEBI" id="CHEBI:18248"/>
    </ligandPart>
</feature>
<evidence type="ECO:0000313" key="18">
    <source>
        <dbReference type="Proteomes" id="UP000054859"/>
    </source>
</evidence>
<dbReference type="Pfam" id="PF03653">
    <property type="entry name" value="UPF0093"/>
    <property type="match status" value="1"/>
</dbReference>
<keyword evidence="10 14" id="KW-0560">Oxidoreductase</keyword>